<protein>
    <recommendedName>
        <fullName evidence="1">HTH luxR-type domain-containing protein</fullName>
    </recommendedName>
</protein>
<dbReference type="InterPro" id="IPR000792">
    <property type="entry name" value="Tscrpt_reg_LuxR_C"/>
</dbReference>
<dbReference type="Pfam" id="PF00196">
    <property type="entry name" value="GerE"/>
    <property type="match status" value="1"/>
</dbReference>
<organism evidence="2 3">
    <name type="scientific">Burkholderia stagnalis</name>
    <dbReference type="NCBI Taxonomy" id="1503054"/>
    <lineage>
        <taxon>Bacteria</taxon>
        <taxon>Pseudomonadati</taxon>
        <taxon>Pseudomonadota</taxon>
        <taxon>Betaproteobacteria</taxon>
        <taxon>Burkholderiales</taxon>
        <taxon>Burkholderiaceae</taxon>
        <taxon>Burkholderia</taxon>
        <taxon>Burkholderia cepacia complex</taxon>
    </lineage>
</organism>
<gene>
    <name evidence="2" type="ORF">F7R25_12070</name>
</gene>
<dbReference type="AlphaFoldDB" id="A0A6L3MYK6"/>
<evidence type="ECO:0000259" key="1">
    <source>
        <dbReference type="PROSITE" id="PS00622"/>
    </source>
</evidence>
<dbReference type="InterPro" id="IPR036388">
    <property type="entry name" value="WH-like_DNA-bd_sf"/>
</dbReference>
<dbReference type="EMBL" id="VZOK01000014">
    <property type="protein sequence ID" value="KAB0638560.1"/>
    <property type="molecule type" value="Genomic_DNA"/>
</dbReference>
<dbReference type="SMART" id="SM00421">
    <property type="entry name" value="HTH_LUXR"/>
    <property type="match status" value="1"/>
</dbReference>
<dbReference type="GO" id="GO:0003677">
    <property type="term" value="F:DNA binding"/>
    <property type="evidence" value="ECO:0007669"/>
    <property type="project" value="InterPro"/>
</dbReference>
<comment type="caution">
    <text evidence="2">The sequence shown here is derived from an EMBL/GenBank/DDBJ whole genome shotgun (WGS) entry which is preliminary data.</text>
</comment>
<reference evidence="2 3" key="1">
    <citation type="submission" date="2019-09" db="EMBL/GenBank/DDBJ databases">
        <title>Draft genome sequences of 48 bacterial type strains from the CCUG.</title>
        <authorList>
            <person name="Tunovic T."/>
            <person name="Pineiro-Iglesias B."/>
            <person name="Unosson C."/>
            <person name="Inganas E."/>
            <person name="Ohlen M."/>
            <person name="Cardew S."/>
            <person name="Jensie-Markopoulos S."/>
            <person name="Salva-Serra F."/>
            <person name="Jaen-Luchoro D."/>
            <person name="Karlsson R."/>
            <person name="Svensson-Stadler L."/>
            <person name="Chun J."/>
            <person name="Moore E."/>
        </authorList>
    </citation>
    <scope>NUCLEOTIDE SEQUENCE [LARGE SCALE GENOMIC DNA]</scope>
    <source>
        <strain evidence="2 3">CCUG 65686</strain>
    </source>
</reference>
<dbReference type="SUPFAM" id="SSF46894">
    <property type="entry name" value="C-terminal effector domain of the bipartite response regulators"/>
    <property type="match status" value="1"/>
</dbReference>
<name>A0A6L3MYK6_9BURK</name>
<dbReference type="Gene3D" id="1.10.10.10">
    <property type="entry name" value="Winged helix-like DNA-binding domain superfamily/Winged helix DNA-binding domain"/>
    <property type="match status" value="1"/>
</dbReference>
<dbReference type="Proteomes" id="UP000473470">
    <property type="component" value="Unassembled WGS sequence"/>
</dbReference>
<evidence type="ECO:0000313" key="2">
    <source>
        <dbReference type="EMBL" id="KAB0638560.1"/>
    </source>
</evidence>
<sequence>MIRNAREYVNPRDWDEGVSAALLKYDANVCCTGASAGTGYKQFGAGVSGGIVAYGGVACRLLERANRELAIERARKRQTLAFVACHIPLIEVIRLFGAGNTVGAIAAQLHRSKQTINSHKTSAMKKRGITREVALIRYVDAVIFADSPASSPSHTKELRARILRDRMKLARHH</sequence>
<proteinExistence type="predicted"/>
<accession>A0A6L3MYK6</accession>
<dbReference type="InterPro" id="IPR016032">
    <property type="entry name" value="Sig_transdc_resp-reg_C-effctor"/>
</dbReference>
<evidence type="ECO:0000313" key="3">
    <source>
        <dbReference type="Proteomes" id="UP000473470"/>
    </source>
</evidence>
<feature type="domain" description="HTH luxR-type" evidence="1">
    <location>
        <begin position="99"/>
        <end position="126"/>
    </location>
</feature>
<dbReference type="GO" id="GO:0006355">
    <property type="term" value="P:regulation of DNA-templated transcription"/>
    <property type="evidence" value="ECO:0007669"/>
    <property type="project" value="InterPro"/>
</dbReference>
<dbReference type="PROSITE" id="PS00622">
    <property type="entry name" value="HTH_LUXR_1"/>
    <property type="match status" value="1"/>
</dbReference>